<gene>
    <name evidence="1" type="ORF">G2W53_022002</name>
</gene>
<name>A0A834TKH0_9FABA</name>
<evidence type="ECO:0000313" key="2">
    <source>
        <dbReference type="Proteomes" id="UP000634136"/>
    </source>
</evidence>
<accession>A0A834TKH0</accession>
<keyword evidence="2" id="KW-1185">Reference proteome</keyword>
<dbReference type="EMBL" id="JAAIUW010000007">
    <property type="protein sequence ID" value="KAF7823858.1"/>
    <property type="molecule type" value="Genomic_DNA"/>
</dbReference>
<dbReference type="AlphaFoldDB" id="A0A834TKH0"/>
<reference evidence="1" key="1">
    <citation type="submission" date="2020-09" db="EMBL/GenBank/DDBJ databases">
        <title>Genome-Enabled Discovery of Anthraquinone Biosynthesis in Senna tora.</title>
        <authorList>
            <person name="Kang S.-H."/>
            <person name="Pandey R.P."/>
            <person name="Lee C.-M."/>
            <person name="Sim J.-S."/>
            <person name="Jeong J.-T."/>
            <person name="Choi B.-S."/>
            <person name="Jung M."/>
            <person name="Ginzburg D."/>
            <person name="Zhao K."/>
            <person name="Won S.Y."/>
            <person name="Oh T.-J."/>
            <person name="Yu Y."/>
            <person name="Kim N.-H."/>
            <person name="Lee O.R."/>
            <person name="Lee T.-H."/>
            <person name="Bashyal P."/>
            <person name="Kim T.-S."/>
            <person name="Lee W.-H."/>
            <person name="Kawkins C."/>
            <person name="Kim C.-K."/>
            <person name="Kim J.S."/>
            <person name="Ahn B.O."/>
            <person name="Rhee S.Y."/>
            <person name="Sohng J.K."/>
        </authorList>
    </citation>
    <scope>NUCLEOTIDE SEQUENCE</scope>
    <source>
        <tissue evidence="1">Leaf</tissue>
    </source>
</reference>
<organism evidence="1 2">
    <name type="scientific">Senna tora</name>
    <dbReference type="NCBI Taxonomy" id="362788"/>
    <lineage>
        <taxon>Eukaryota</taxon>
        <taxon>Viridiplantae</taxon>
        <taxon>Streptophyta</taxon>
        <taxon>Embryophyta</taxon>
        <taxon>Tracheophyta</taxon>
        <taxon>Spermatophyta</taxon>
        <taxon>Magnoliopsida</taxon>
        <taxon>eudicotyledons</taxon>
        <taxon>Gunneridae</taxon>
        <taxon>Pentapetalae</taxon>
        <taxon>rosids</taxon>
        <taxon>fabids</taxon>
        <taxon>Fabales</taxon>
        <taxon>Fabaceae</taxon>
        <taxon>Caesalpinioideae</taxon>
        <taxon>Cassia clade</taxon>
        <taxon>Senna</taxon>
    </lineage>
</organism>
<proteinExistence type="predicted"/>
<protein>
    <submittedName>
        <fullName evidence="1">Uncharacterized protein</fullName>
    </submittedName>
</protein>
<evidence type="ECO:0000313" key="1">
    <source>
        <dbReference type="EMBL" id="KAF7823858.1"/>
    </source>
</evidence>
<comment type="caution">
    <text evidence="1">The sequence shown here is derived from an EMBL/GenBank/DDBJ whole genome shotgun (WGS) entry which is preliminary data.</text>
</comment>
<dbReference type="Proteomes" id="UP000634136">
    <property type="component" value="Unassembled WGS sequence"/>
</dbReference>
<sequence length="126" mass="14747">MAREEFRSCPNIFQTINRIRISETFMNYEAEDLLRKYGRSVDHVFTYPDDKLRADLRNLQELRGKRLVTQVSETCPFALYLRTVVDLIFQLESSWHGSSVGNVLTYSERQIAIGSQKPSRITRQKT</sequence>